<dbReference type="AlphaFoldDB" id="A0A8H6TR20"/>
<keyword evidence="3" id="KW-1185">Reference proteome</keyword>
<organism evidence="2 3">
    <name type="scientific">Mycena chlorophos</name>
    <name type="common">Agaric fungus</name>
    <name type="synonym">Agaricus chlorophos</name>
    <dbReference type="NCBI Taxonomy" id="658473"/>
    <lineage>
        <taxon>Eukaryota</taxon>
        <taxon>Fungi</taxon>
        <taxon>Dikarya</taxon>
        <taxon>Basidiomycota</taxon>
        <taxon>Agaricomycotina</taxon>
        <taxon>Agaricomycetes</taxon>
        <taxon>Agaricomycetidae</taxon>
        <taxon>Agaricales</taxon>
        <taxon>Marasmiineae</taxon>
        <taxon>Mycenaceae</taxon>
        <taxon>Mycena</taxon>
    </lineage>
</organism>
<feature type="region of interest" description="Disordered" evidence="1">
    <location>
        <begin position="1"/>
        <end position="35"/>
    </location>
</feature>
<accession>A0A8H6TR20</accession>
<proteinExistence type="predicted"/>
<evidence type="ECO:0000256" key="1">
    <source>
        <dbReference type="SAM" id="MobiDB-lite"/>
    </source>
</evidence>
<reference evidence="2" key="1">
    <citation type="submission" date="2020-05" db="EMBL/GenBank/DDBJ databases">
        <title>Mycena genomes resolve the evolution of fungal bioluminescence.</title>
        <authorList>
            <person name="Tsai I.J."/>
        </authorList>
    </citation>
    <scope>NUCLEOTIDE SEQUENCE</scope>
    <source>
        <strain evidence="2">110903Hualien_Pintung</strain>
    </source>
</reference>
<dbReference type="EMBL" id="JACAZE010000002">
    <property type="protein sequence ID" value="KAF7321236.1"/>
    <property type="molecule type" value="Genomic_DNA"/>
</dbReference>
<name>A0A8H6TR20_MYCCL</name>
<protein>
    <submittedName>
        <fullName evidence="2">Uncharacterized protein</fullName>
    </submittedName>
</protein>
<evidence type="ECO:0000313" key="3">
    <source>
        <dbReference type="Proteomes" id="UP000613580"/>
    </source>
</evidence>
<evidence type="ECO:0000313" key="2">
    <source>
        <dbReference type="EMBL" id="KAF7321236.1"/>
    </source>
</evidence>
<comment type="caution">
    <text evidence="2">The sequence shown here is derived from an EMBL/GenBank/DDBJ whole genome shotgun (WGS) entry which is preliminary data.</text>
</comment>
<sequence length="137" mass="15144">MQLAFPLDDAARRSNADSDPTLSPPPHIPRSRRRTAEATLELDGDAVRFETVRCSAERRLSDLSMCTSTNSSFAPGYPLAGSRRHSRFAVVLWEPLAFSRRRGGKPQLWSGHLCTHRDGKRGAMRLARPATACVSLV</sequence>
<dbReference type="Proteomes" id="UP000613580">
    <property type="component" value="Unassembled WGS sequence"/>
</dbReference>
<gene>
    <name evidence="2" type="ORF">HMN09_00212700</name>
</gene>